<dbReference type="GO" id="GO:0003677">
    <property type="term" value="F:DNA binding"/>
    <property type="evidence" value="ECO:0007669"/>
    <property type="project" value="UniProtKB-KW"/>
</dbReference>
<dbReference type="PROSITE" id="PS50943">
    <property type="entry name" value="HTH_CROC1"/>
    <property type="match status" value="1"/>
</dbReference>
<protein>
    <submittedName>
        <fullName evidence="3">HTH-type transcriptional regulator immR</fullName>
    </submittedName>
</protein>
<feature type="domain" description="HTH cro/C1-type" evidence="2">
    <location>
        <begin position="8"/>
        <end position="62"/>
    </location>
</feature>
<dbReference type="InterPro" id="IPR001387">
    <property type="entry name" value="Cro/C1-type_HTH"/>
</dbReference>
<proteinExistence type="predicted"/>
<gene>
    <name evidence="3" type="primary">immR_5</name>
    <name evidence="3" type="ORF">ERS852573_02333</name>
</gene>
<dbReference type="SUPFAM" id="SSF47413">
    <property type="entry name" value="lambda repressor-like DNA-binding domains"/>
    <property type="match status" value="1"/>
</dbReference>
<dbReference type="CDD" id="cd00093">
    <property type="entry name" value="HTH_XRE"/>
    <property type="match status" value="1"/>
</dbReference>
<dbReference type="Proteomes" id="UP000095597">
    <property type="component" value="Unassembled WGS sequence"/>
</dbReference>
<evidence type="ECO:0000313" key="3">
    <source>
        <dbReference type="EMBL" id="CUN18674.1"/>
    </source>
</evidence>
<dbReference type="Pfam" id="PF01381">
    <property type="entry name" value="HTH_3"/>
    <property type="match status" value="1"/>
</dbReference>
<dbReference type="EMBL" id="CYXO01000016">
    <property type="protein sequence ID" value="CUN18674.1"/>
    <property type="molecule type" value="Genomic_DNA"/>
</dbReference>
<dbReference type="PANTHER" id="PTHR46558">
    <property type="entry name" value="TRACRIPTIONAL REGULATORY PROTEIN-RELATED-RELATED"/>
    <property type="match status" value="1"/>
</dbReference>
<dbReference type="SMART" id="SM00530">
    <property type="entry name" value="HTH_XRE"/>
    <property type="match status" value="1"/>
</dbReference>
<name>A0A173UV29_9FIRM</name>
<dbReference type="PANTHER" id="PTHR46558:SF4">
    <property type="entry name" value="DNA-BIDING PHAGE PROTEIN"/>
    <property type="match status" value="1"/>
</dbReference>
<evidence type="ECO:0000259" key="2">
    <source>
        <dbReference type="PROSITE" id="PS50943"/>
    </source>
</evidence>
<organism evidence="3 4">
    <name type="scientific">Dorea longicatena</name>
    <dbReference type="NCBI Taxonomy" id="88431"/>
    <lineage>
        <taxon>Bacteria</taxon>
        <taxon>Bacillati</taxon>
        <taxon>Bacillota</taxon>
        <taxon>Clostridia</taxon>
        <taxon>Lachnospirales</taxon>
        <taxon>Lachnospiraceae</taxon>
        <taxon>Dorea</taxon>
    </lineage>
</organism>
<dbReference type="AlphaFoldDB" id="A0A173UV29"/>
<dbReference type="OrthoDB" id="2222263at2"/>
<accession>A0A173UV29</accession>
<evidence type="ECO:0000256" key="1">
    <source>
        <dbReference type="ARBA" id="ARBA00023125"/>
    </source>
</evidence>
<dbReference type="RefSeq" id="WP_055214863.1">
    <property type="nucleotide sequence ID" value="NZ_CYXO01000016.1"/>
</dbReference>
<dbReference type="InterPro" id="IPR010982">
    <property type="entry name" value="Lambda_DNA-bd_dom_sf"/>
</dbReference>
<reference evidence="3 4" key="1">
    <citation type="submission" date="2015-09" db="EMBL/GenBank/DDBJ databases">
        <authorList>
            <consortium name="Pathogen Informatics"/>
        </authorList>
    </citation>
    <scope>NUCLEOTIDE SEQUENCE [LARGE SCALE GENOMIC DNA]</scope>
    <source>
        <strain evidence="3 4">2789STDY5834961</strain>
    </source>
</reference>
<sequence length="65" mass="7289">MKEFSKNLKTLRAKQGLSQKELANQLHVERSTVAGWETKDRVPDAEILIRLAAVLNTSIDDLLKG</sequence>
<keyword evidence="1" id="KW-0238">DNA-binding</keyword>
<evidence type="ECO:0000313" key="4">
    <source>
        <dbReference type="Proteomes" id="UP000095597"/>
    </source>
</evidence>
<dbReference type="Gene3D" id="1.10.260.40">
    <property type="entry name" value="lambda repressor-like DNA-binding domains"/>
    <property type="match status" value="1"/>
</dbReference>